<organism evidence="2 3">
    <name type="scientific">endosymbiont of Ridgeia piscesae</name>
    <dbReference type="NCBI Taxonomy" id="54398"/>
    <lineage>
        <taxon>Bacteria</taxon>
        <taxon>Pseudomonadati</taxon>
        <taxon>Pseudomonadota</taxon>
        <taxon>Gammaproteobacteria</taxon>
        <taxon>sulfur-oxidizing symbionts</taxon>
    </lineage>
</organism>
<accession>A0A0T5ZAX9</accession>
<dbReference type="EMBL" id="LMXI01000049">
    <property type="protein sequence ID" value="KRT60013.1"/>
    <property type="molecule type" value="Genomic_DNA"/>
</dbReference>
<dbReference type="AlphaFoldDB" id="A0A0T5ZAX9"/>
<evidence type="ECO:0000256" key="1">
    <source>
        <dbReference type="SAM" id="Phobius"/>
    </source>
</evidence>
<keyword evidence="1" id="KW-0472">Membrane</keyword>
<sequence>MSEKSAHLFSNICTSCMTAALIAVAAVTGATLLWVMML</sequence>
<evidence type="ECO:0000313" key="2">
    <source>
        <dbReference type="EMBL" id="KRT60013.1"/>
    </source>
</evidence>
<reference evidence="2 3" key="1">
    <citation type="submission" date="2015-11" db="EMBL/GenBank/DDBJ databases">
        <title>The genome of Candidatus Endoriftia persephone in Ridgeia piscesae and population structure of the North Eastern Pacific vestimentiferan symbionts.</title>
        <authorList>
            <person name="Perez M."/>
            <person name="Juniper K.S."/>
        </authorList>
    </citation>
    <scope>NUCLEOTIDE SEQUENCE [LARGE SCALE GENOMIC DNA]</scope>
    <source>
        <strain evidence="2">Ind10</strain>
    </source>
</reference>
<name>A0A0T5ZAX9_9GAMM</name>
<keyword evidence="1" id="KW-1133">Transmembrane helix</keyword>
<dbReference type="Proteomes" id="UP000051276">
    <property type="component" value="Unassembled WGS sequence"/>
</dbReference>
<feature type="transmembrane region" description="Helical" evidence="1">
    <location>
        <begin position="12"/>
        <end position="37"/>
    </location>
</feature>
<protein>
    <submittedName>
        <fullName evidence="2">Uncharacterized protein</fullName>
    </submittedName>
</protein>
<evidence type="ECO:0000313" key="3">
    <source>
        <dbReference type="Proteomes" id="UP000051276"/>
    </source>
</evidence>
<proteinExistence type="predicted"/>
<keyword evidence="1" id="KW-0812">Transmembrane</keyword>
<gene>
    <name evidence="2" type="ORF">Ga0076813_16457</name>
</gene>
<comment type="caution">
    <text evidence="2">The sequence shown here is derived from an EMBL/GenBank/DDBJ whole genome shotgun (WGS) entry which is preliminary data.</text>
</comment>